<evidence type="ECO:0000313" key="3">
    <source>
        <dbReference type="Proteomes" id="UP000298656"/>
    </source>
</evidence>
<feature type="chain" id="PRO_5020738254" description="CopL family metal-binding regulatory protein" evidence="1">
    <location>
        <begin position="24"/>
        <end position="130"/>
    </location>
</feature>
<name>A0A4P8IL63_9BURK</name>
<gene>
    <name evidence="2" type="ORF">FAZ95_04350</name>
</gene>
<organism evidence="2 3">
    <name type="scientific">Trinickia violacea</name>
    <dbReference type="NCBI Taxonomy" id="2571746"/>
    <lineage>
        <taxon>Bacteria</taxon>
        <taxon>Pseudomonadati</taxon>
        <taxon>Pseudomonadota</taxon>
        <taxon>Betaproteobacteria</taxon>
        <taxon>Burkholderiales</taxon>
        <taxon>Burkholderiaceae</taxon>
        <taxon>Trinickia</taxon>
    </lineage>
</organism>
<evidence type="ECO:0008006" key="4">
    <source>
        <dbReference type="Google" id="ProtNLM"/>
    </source>
</evidence>
<keyword evidence="3" id="KW-1185">Reference proteome</keyword>
<dbReference type="AlphaFoldDB" id="A0A4P8IL63"/>
<evidence type="ECO:0000313" key="2">
    <source>
        <dbReference type="EMBL" id="QCP48487.1"/>
    </source>
</evidence>
<dbReference type="EMBL" id="CP040077">
    <property type="protein sequence ID" value="QCP48487.1"/>
    <property type="molecule type" value="Genomic_DNA"/>
</dbReference>
<evidence type="ECO:0000256" key="1">
    <source>
        <dbReference type="SAM" id="SignalP"/>
    </source>
</evidence>
<dbReference type="RefSeq" id="WP_137331328.1">
    <property type="nucleotide sequence ID" value="NZ_CP040077.1"/>
</dbReference>
<feature type="signal peptide" evidence="1">
    <location>
        <begin position="1"/>
        <end position="23"/>
    </location>
</feature>
<sequence>MKWMSRILLVFLLSALPMTGAFAHQVGAAGSELSVLPATGDFFAARHADAALSTLVALPPRDTHCATGNDAAGHDCGHACCTVACGLHCGALPSAFHFSPNAAAACAPPVPTDAAPASLTHAPPWRPPIA</sequence>
<keyword evidence="1" id="KW-0732">Signal</keyword>
<proteinExistence type="predicted"/>
<accession>A0A4P8IL63</accession>
<reference evidence="2 3" key="1">
    <citation type="submission" date="2019-05" db="EMBL/GenBank/DDBJ databases">
        <title>Burkholderia sp. DHOD12, isolated from subtropical forest soil.</title>
        <authorList>
            <person name="Gao Z.-H."/>
            <person name="Qiu L.-H."/>
        </authorList>
    </citation>
    <scope>NUCLEOTIDE SEQUENCE [LARGE SCALE GENOMIC DNA]</scope>
    <source>
        <strain evidence="2 3">DHOD12</strain>
    </source>
</reference>
<protein>
    <recommendedName>
        <fullName evidence="4">CopL family metal-binding regulatory protein</fullName>
    </recommendedName>
</protein>
<dbReference type="Proteomes" id="UP000298656">
    <property type="component" value="Chromosome 1"/>
</dbReference>
<dbReference type="KEGG" id="tvl:FAZ95_04350"/>